<accession>A0ABS1CM06</accession>
<proteinExistence type="predicted"/>
<comment type="caution">
    <text evidence="1">The sequence shown here is derived from an EMBL/GenBank/DDBJ whole genome shotgun (WGS) entry which is preliminary data.</text>
</comment>
<protein>
    <submittedName>
        <fullName evidence="1">Type I-E CRISPR-associated endoribonuclease Cas2</fullName>
    </submittedName>
</protein>
<keyword evidence="2" id="KW-1185">Reference proteome</keyword>
<name>A0ABS1CM06_9GAMM</name>
<evidence type="ECO:0000313" key="2">
    <source>
        <dbReference type="Proteomes" id="UP000748752"/>
    </source>
</evidence>
<gene>
    <name evidence="1" type="primary">cas2e</name>
    <name evidence="1" type="ORF">CKO31_19840</name>
</gene>
<dbReference type="NCBIfam" id="TIGR01873">
    <property type="entry name" value="cas_CT1978"/>
    <property type="match status" value="1"/>
</dbReference>
<dbReference type="InterPro" id="IPR010152">
    <property type="entry name" value="CRISPR-assoc_prot_Cas2_sub"/>
</dbReference>
<dbReference type="Gene3D" id="3.30.70.240">
    <property type="match status" value="1"/>
</dbReference>
<sequence length="102" mass="11205">MALAVVVTRDVTDRFRGFLSSVMLEIAPAVYVSPELNAGVRTRVWNVLSKWHAEEPRGSIVMIWRDPKETGELGIRTLGTPATKLVDIDGLWLAAKSAATDL</sequence>
<reference evidence="1 2" key="1">
    <citation type="journal article" date="2020" name="Microorganisms">
        <title>Osmotic Adaptation and Compatible Solute Biosynthesis of Phototrophic Bacteria as Revealed from Genome Analyses.</title>
        <authorList>
            <person name="Imhoff J.F."/>
            <person name="Rahn T."/>
            <person name="Kunzel S."/>
            <person name="Keller A."/>
            <person name="Neulinger S.C."/>
        </authorList>
    </citation>
    <scope>NUCLEOTIDE SEQUENCE [LARGE SCALE GENOMIC DNA]</scope>
    <source>
        <strain evidence="1 2">DSM 6210</strain>
    </source>
</reference>
<dbReference type="Proteomes" id="UP000748752">
    <property type="component" value="Unassembled WGS sequence"/>
</dbReference>
<dbReference type="EMBL" id="NRRV01000062">
    <property type="protein sequence ID" value="MBK1632961.1"/>
    <property type="molecule type" value="Genomic_DNA"/>
</dbReference>
<dbReference type="Pfam" id="PF09707">
    <property type="entry name" value="Cas_Cas2CT1978"/>
    <property type="match status" value="1"/>
</dbReference>
<organism evidence="1 2">
    <name type="scientific">Thiohalocapsa halophila</name>
    <dbReference type="NCBI Taxonomy" id="69359"/>
    <lineage>
        <taxon>Bacteria</taxon>
        <taxon>Pseudomonadati</taxon>
        <taxon>Pseudomonadota</taxon>
        <taxon>Gammaproteobacteria</taxon>
        <taxon>Chromatiales</taxon>
        <taxon>Chromatiaceae</taxon>
        <taxon>Thiohalocapsa</taxon>
    </lineage>
</organism>
<evidence type="ECO:0000313" key="1">
    <source>
        <dbReference type="EMBL" id="MBK1632961.1"/>
    </source>
</evidence>
<dbReference type="RefSeq" id="WP_200240861.1">
    <property type="nucleotide sequence ID" value="NZ_NRRV01000062.1"/>
</dbReference>